<gene>
    <name evidence="2" type="ORF">GCM10022288_23550</name>
</gene>
<reference evidence="3" key="1">
    <citation type="journal article" date="2019" name="Int. J. Syst. Evol. Microbiol.">
        <title>The Global Catalogue of Microorganisms (GCM) 10K type strain sequencing project: providing services to taxonomists for standard genome sequencing and annotation.</title>
        <authorList>
            <consortium name="The Broad Institute Genomics Platform"/>
            <consortium name="The Broad Institute Genome Sequencing Center for Infectious Disease"/>
            <person name="Wu L."/>
            <person name="Ma J."/>
        </authorList>
    </citation>
    <scope>NUCLEOTIDE SEQUENCE [LARGE SCALE GENOMIC DNA]</scope>
    <source>
        <strain evidence="3">JCM 17593</strain>
    </source>
</reference>
<dbReference type="Pfam" id="PF13669">
    <property type="entry name" value="Glyoxalase_4"/>
    <property type="match status" value="1"/>
</dbReference>
<dbReference type="PROSITE" id="PS51819">
    <property type="entry name" value="VOC"/>
    <property type="match status" value="1"/>
</dbReference>
<dbReference type="EMBL" id="BAABBX010000015">
    <property type="protein sequence ID" value="GAA4191971.1"/>
    <property type="molecule type" value="Genomic_DNA"/>
</dbReference>
<feature type="domain" description="VOC" evidence="1">
    <location>
        <begin position="9"/>
        <end position="151"/>
    </location>
</feature>
<evidence type="ECO:0000259" key="1">
    <source>
        <dbReference type="PROSITE" id="PS51819"/>
    </source>
</evidence>
<proteinExistence type="predicted"/>
<organism evidence="2 3">
    <name type="scientific">Gryllotalpicola kribbensis</name>
    <dbReference type="NCBI Taxonomy" id="993084"/>
    <lineage>
        <taxon>Bacteria</taxon>
        <taxon>Bacillati</taxon>
        <taxon>Actinomycetota</taxon>
        <taxon>Actinomycetes</taxon>
        <taxon>Micrococcales</taxon>
        <taxon>Microbacteriaceae</taxon>
        <taxon>Gryllotalpicola</taxon>
    </lineage>
</organism>
<evidence type="ECO:0000313" key="2">
    <source>
        <dbReference type="EMBL" id="GAA4191971.1"/>
    </source>
</evidence>
<name>A0ABP8AW36_9MICO</name>
<dbReference type="Proteomes" id="UP001500213">
    <property type="component" value="Unassembled WGS sequence"/>
</dbReference>
<dbReference type="SUPFAM" id="SSF54593">
    <property type="entry name" value="Glyoxalase/Bleomycin resistance protein/Dihydroxybiphenyl dioxygenase"/>
    <property type="match status" value="1"/>
</dbReference>
<dbReference type="InterPro" id="IPR029068">
    <property type="entry name" value="Glyas_Bleomycin-R_OHBP_Dase"/>
</dbReference>
<protein>
    <recommendedName>
        <fullName evidence="1">VOC domain-containing protein</fullName>
    </recommendedName>
</protein>
<accession>A0ABP8AW36</accession>
<comment type="caution">
    <text evidence="2">The sequence shown here is derived from an EMBL/GenBank/DDBJ whole genome shotgun (WGS) entry which is preliminary data.</text>
</comment>
<keyword evidence="3" id="KW-1185">Reference proteome</keyword>
<dbReference type="Gene3D" id="3.10.180.10">
    <property type="entry name" value="2,3-Dihydroxybiphenyl 1,2-Dioxygenase, domain 1"/>
    <property type="match status" value="1"/>
</dbReference>
<sequence>MKHPVPLRNLIQIALVVDDIERALDAWCEVFDVPRPEVRVSAAEPNPNELYRGEPAQYGLKVAVVDCSERGFVIELHEPDANPSTFREFLDAHGNGVHHLGFQVGDARDDVVGELESKGFPLRNVGVYPGGSWTIIDGEGTLGVNLNIKPRP</sequence>
<dbReference type="InterPro" id="IPR037523">
    <property type="entry name" value="VOC_core"/>
</dbReference>
<evidence type="ECO:0000313" key="3">
    <source>
        <dbReference type="Proteomes" id="UP001500213"/>
    </source>
</evidence>
<dbReference type="RefSeq" id="WP_344777093.1">
    <property type="nucleotide sequence ID" value="NZ_BAABBX010000015.1"/>
</dbReference>